<dbReference type="EMBL" id="BMFO01000001">
    <property type="protein sequence ID" value="GGF87969.1"/>
    <property type="molecule type" value="Genomic_DNA"/>
</dbReference>
<dbReference type="Pfam" id="PF00487">
    <property type="entry name" value="FA_desaturase"/>
    <property type="match status" value="1"/>
</dbReference>
<evidence type="ECO:0000313" key="3">
    <source>
        <dbReference type="Proteomes" id="UP000632858"/>
    </source>
</evidence>
<dbReference type="PANTHER" id="PTHR19353">
    <property type="entry name" value="FATTY ACID DESATURASE 2"/>
    <property type="match status" value="1"/>
</dbReference>
<dbReference type="CDD" id="cd03506">
    <property type="entry name" value="Delta6-FADS-like"/>
    <property type="match status" value="1"/>
</dbReference>
<dbReference type="PANTHER" id="PTHR19353:SF84">
    <property type="entry name" value="ACYL-COA DELTA-9-DESATURASE, DESB"/>
    <property type="match status" value="1"/>
</dbReference>
<accession>A0A917FKG2</accession>
<reference evidence="2" key="1">
    <citation type="journal article" date="2014" name="Int. J. Syst. Evol. Microbiol.">
        <title>Complete genome sequence of Corynebacterium casei LMG S-19264T (=DSM 44701T), isolated from a smear-ripened cheese.</title>
        <authorList>
            <consortium name="US DOE Joint Genome Institute (JGI-PGF)"/>
            <person name="Walter F."/>
            <person name="Albersmeier A."/>
            <person name="Kalinowski J."/>
            <person name="Ruckert C."/>
        </authorList>
    </citation>
    <scope>NUCLEOTIDE SEQUENCE</scope>
    <source>
        <strain evidence="2">CGMCC 1.12726</strain>
    </source>
</reference>
<dbReference type="InterPro" id="IPR005804">
    <property type="entry name" value="FA_desaturase_dom"/>
</dbReference>
<protein>
    <submittedName>
        <fullName evidence="2">Acyl-CoA desaturase</fullName>
    </submittedName>
</protein>
<dbReference type="GO" id="GO:0016020">
    <property type="term" value="C:membrane"/>
    <property type="evidence" value="ECO:0007669"/>
    <property type="project" value="TreeGrafter"/>
</dbReference>
<dbReference type="AlphaFoldDB" id="A0A917FKG2"/>
<dbReference type="RefSeq" id="WP_188447860.1">
    <property type="nucleotide sequence ID" value="NZ_BMFO01000001.1"/>
</dbReference>
<name>A0A917FKG2_9GAMM</name>
<dbReference type="InterPro" id="IPR012171">
    <property type="entry name" value="Fatty_acid_desaturase"/>
</dbReference>
<evidence type="ECO:0000259" key="1">
    <source>
        <dbReference type="Pfam" id="PF00487"/>
    </source>
</evidence>
<proteinExistence type="predicted"/>
<keyword evidence="3" id="KW-1185">Reference proteome</keyword>
<comment type="caution">
    <text evidence="2">The sequence shown here is derived from an EMBL/GenBank/DDBJ whole genome shotgun (WGS) entry which is preliminary data.</text>
</comment>
<reference evidence="2" key="2">
    <citation type="submission" date="2020-09" db="EMBL/GenBank/DDBJ databases">
        <authorList>
            <person name="Sun Q."/>
            <person name="Zhou Y."/>
        </authorList>
    </citation>
    <scope>NUCLEOTIDE SEQUENCE</scope>
    <source>
        <strain evidence="2">CGMCC 1.12726</strain>
    </source>
</reference>
<evidence type="ECO:0000313" key="2">
    <source>
        <dbReference type="EMBL" id="GGF87969.1"/>
    </source>
</evidence>
<dbReference type="Proteomes" id="UP000632858">
    <property type="component" value="Unassembled WGS sequence"/>
</dbReference>
<dbReference type="GO" id="GO:0006629">
    <property type="term" value="P:lipid metabolic process"/>
    <property type="evidence" value="ECO:0007669"/>
    <property type="project" value="InterPro"/>
</dbReference>
<organism evidence="2 3">
    <name type="scientific">Arenimonas maotaiensis</name>
    <dbReference type="NCBI Taxonomy" id="1446479"/>
    <lineage>
        <taxon>Bacteria</taxon>
        <taxon>Pseudomonadati</taxon>
        <taxon>Pseudomonadota</taxon>
        <taxon>Gammaproteobacteria</taxon>
        <taxon>Lysobacterales</taxon>
        <taxon>Lysobacteraceae</taxon>
        <taxon>Arenimonas</taxon>
    </lineage>
</organism>
<dbReference type="GO" id="GO:0016717">
    <property type="term" value="F:oxidoreductase activity, acting on paired donors, with oxidation of a pair of donors resulting in the reduction of molecular oxygen to two molecules of water"/>
    <property type="evidence" value="ECO:0007669"/>
    <property type="project" value="TreeGrafter"/>
</dbReference>
<feature type="domain" description="Fatty acid desaturase" evidence="1">
    <location>
        <begin position="64"/>
        <end position="329"/>
    </location>
</feature>
<gene>
    <name evidence="2" type="ORF">GCM10010960_07370</name>
</gene>
<sequence>MNRPDLSPEQLDAFRQELDQLRADTLADLGETDARYIRRVRAAVQGSAIAGRGLLMFGVGPVSWIAGIAALAHAKILENMELGHNILHGQYDWMNDPSLHSRTYSWDMACAPENWRKAHNIEHHNHTNILGKDEDYGYGMFRLDPKQRWKPSYLIQPLSYLMLAANFQWGIAIQDLKLGRWLKGRVSTRRMRVLAKPFLKKAGSQVFKDYVLFPALAFWQFPRVLLGNLIANGIRNVWTNAVIFCGHFTADAQLFTIRETRDECRGGWYLRQILGSSNLEGGRWFHMLTGNLSHQIEHHLFPDMPARRYAEIAPKVRAICEKYGVHYNTGGFWKQYGSVMWRILRHAFPSKRQAAPAA</sequence>